<dbReference type="InterPro" id="IPR057059">
    <property type="entry name" value="LTI65/LTI78_PGEED"/>
</dbReference>
<feature type="region of interest" description="Disordered" evidence="1">
    <location>
        <begin position="313"/>
        <end position="332"/>
    </location>
</feature>
<dbReference type="OrthoDB" id="670168at2759"/>
<proteinExistence type="predicted"/>
<feature type="compositionally biased region" description="Basic and acidic residues" evidence="1">
    <location>
        <begin position="239"/>
        <end position="248"/>
    </location>
</feature>
<feature type="compositionally biased region" description="Basic and acidic residues" evidence="1">
    <location>
        <begin position="281"/>
        <end position="308"/>
    </location>
</feature>
<feature type="region of interest" description="Disordered" evidence="1">
    <location>
        <begin position="213"/>
        <end position="308"/>
    </location>
</feature>
<dbReference type="Pfam" id="PF23399">
    <property type="entry name" value="LTI65_PGEED"/>
    <property type="match status" value="1"/>
</dbReference>
<keyword evidence="4" id="KW-1185">Reference proteome</keyword>
<dbReference type="InterPro" id="IPR056605">
    <property type="entry name" value="LTI65_LTI78_N"/>
</dbReference>
<name>A0A6J0ZUN1_9ROSI</name>
<gene>
    <name evidence="5" type="primary">LOC110412218</name>
</gene>
<dbReference type="PANTHER" id="PTHR33836">
    <property type="entry name" value="LOW-TEMPERATURE-INDUCED 65 KDA PROTEIN-RELATED"/>
    <property type="match status" value="1"/>
</dbReference>
<dbReference type="PANTHER" id="PTHR33836:SF7">
    <property type="entry name" value="LOW-TEMPERATURE-INDUCED PROTEIN"/>
    <property type="match status" value="1"/>
</dbReference>
<evidence type="ECO:0000259" key="3">
    <source>
        <dbReference type="Pfam" id="PF23403"/>
    </source>
</evidence>
<feature type="domain" description="LTI65/LTI78 PGEED repeat" evidence="2">
    <location>
        <begin position="333"/>
        <end position="363"/>
    </location>
</feature>
<evidence type="ECO:0000259" key="2">
    <source>
        <dbReference type="Pfam" id="PF23399"/>
    </source>
</evidence>
<dbReference type="RefSeq" id="XP_021278410.1">
    <property type="nucleotide sequence ID" value="XM_021422735.1"/>
</dbReference>
<reference evidence="5" key="1">
    <citation type="submission" date="2025-08" db="UniProtKB">
        <authorList>
            <consortium name="RefSeq"/>
        </authorList>
    </citation>
    <scope>IDENTIFICATION</scope>
    <source>
        <tissue evidence="5">Leaf</tissue>
    </source>
</reference>
<feature type="domain" description="LTI65/LTI78 N-terminal" evidence="3">
    <location>
        <begin position="141"/>
        <end position="205"/>
    </location>
</feature>
<protein>
    <submittedName>
        <fullName evidence="5">Uncharacterized protein LOC110412218 isoform X1</fullName>
    </submittedName>
</protein>
<sequence length="432" mass="48281">MPLHPYFVTMCKTCAHRHLSTSSNYVAIVCCPCKNTGESCSSNVVFSYMSLFRLTSRMQNRLWKTFKTGRNTKFNQSTIGENMAQLDPLHRYGDNHRNPTTPTIEQLLRAEDPLAWSPQSHSSPRSARSQEVNDPEDVHYHPKKLTVLSKVKEKARRWRQSFIKRKHSEGDNTTPSWGVRLEDEDDGDEVVGDPEYLGAPMYESELAPEGYKENARQHPRAVPVISEEHVLPSSVKPVPEQEKTEAKAKKQAPANATGTDATQKIASKIQGLSVSAPTASETEKHATYENNKHAAHKTSEDGTHEADKYATQETDKHALKADNPISPRENNWDKGVSVKEYIKNKFEPGEDEKALSQAISDAMSPRRTPGDVGVIEKVKGAVNSLLWREETAQSTIDHSAGNSSPHIPISNNAQVGTFLFPRNRKFGIHLHT</sequence>
<accession>A0A6J0ZUN1</accession>
<organism evidence="4 5">
    <name type="scientific">Herrania umbratica</name>
    <dbReference type="NCBI Taxonomy" id="108875"/>
    <lineage>
        <taxon>Eukaryota</taxon>
        <taxon>Viridiplantae</taxon>
        <taxon>Streptophyta</taxon>
        <taxon>Embryophyta</taxon>
        <taxon>Tracheophyta</taxon>
        <taxon>Spermatophyta</taxon>
        <taxon>Magnoliopsida</taxon>
        <taxon>eudicotyledons</taxon>
        <taxon>Gunneridae</taxon>
        <taxon>Pentapetalae</taxon>
        <taxon>rosids</taxon>
        <taxon>malvids</taxon>
        <taxon>Malvales</taxon>
        <taxon>Malvaceae</taxon>
        <taxon>Byttnerioideae</taxon>
        <taxon>Herrania</taxon>
    </lineage>
</organism>
<feature type="region of interest" description="Disordered" evidence="1">
    <location>
        <begin position="165"/>
        <end position="187"/>
    </location>
</feature>
<feature type="compositionally biased region" description="Polar residues" evidence="1">
    <location>
        <begin position="117"/>
        <end position="132"/>
    </location>
</feature>
<dbReference type="InterPro" id="IPR037491">
    <property type="entry name" value="LTI78/LTI65"/>
</dbReference>
<feature type="region of interest" description="Disordered" evidence="1">
    <location>
        <begin position="115"/>
        <end position="143"/>
    </location>
</feature>
<dbReference type="Proteomes" id="UP000504621">
    <property type="component" value="Unplaced"/>
</dbReference>
<dbReference type="AlphaFoldDB" id="A0A6J0ZUN1"/>
<evidence type="ECO:0000256" key="1">
    <source>
        <dbReference type="SAM" id="MobiDB-lite"/>
    </source>
</evidence>
<evidence type="ECO:0000313" key="4">
    <source>
        <dbReference type="Proteomes" id="UP000504621"/>
    </source>
</evidence>
<feature type="compositionally biased region" description="Polar residues" evidence="1">
    <location>
        <begin position="256"/>
        <end position="280"/>
    </location>
</feature>
<dbReference type="GeneID" id="110412218"/>
<dbReference type="GO" id="GO:0009737">
    <property type="term" value="P:response to abscisic acid"/>
    <property type="evidence" value="ECO:0007669"/>
    <property type="project" value="InterPro"/>
</dbReference>
<evidence type="ECO:0000313" key="5">
    <source>
        <dbReference type="RefSeq" id="XP_021278410.1"/>
    </source>
</evidence>
<dbReference type="Pfam" id="PF23403">
    <property type="entry name" value="LTI65_LTI78_N"/>
    <property type="match status" value="1"/>
</dbReference>